<evidence type="ECO:0000259" key="1">
    <source>
        <dbReference type="Pfam" id="PF22936"/>
    </source>
</evidence>
<dbReference type="Proteomes" id="UP000037035">
    <property type="component" value="Unassembled WGS sequence"/>
</dbReference>
<proteinExistence type="predicted"/>
<dbReference type="AlphaFoldDB" id="A0A0L6UEB9"/>
<dbReference type="InterPro" id="IPR054722">
    <property type="entry name" value="PolX-like_BBD"/>
</dbReference>
<gene>
    <name evidence="2" type="ORF">VP01_68g7</name>
</gene>
<organism evidence="2 3">
    <name type="scientific">Puccinia sorghi</name>
    <dbReference type="NCBI Taxonomy" id="27349"/>
    <lineage>
        <taxon>Eukaryota</taxon>
        <taxon>Fungi</taxon>
        <taxon>Dikarya</taxon>
        <taxon>Basidiomycota</taxon>
        <taxon>Pucciniomycotina</taxon>
        <taxon>Pucciniomycetes</taxon>
        <taxon>Pucciniales</taxon>
        <taxon>Pucciniaceae</taxon>
        <taxon>Puccinia</taxon>
    </lineage>
</organism>
<dbReference type="Pfam" id="PF22936">
    <property type="entry name" value="Pol_BBD"/>
    <property type="match status" value="1"/>
</dbReference>
<sequence>MITHSGNDVTIDTVLDHLRLHANNQHVRASGSGTKADPITLFTNEVDNRCKRGAHNTAANHTEEKCWFLHPGLRKAHLDKMSAMKNESTVSSFHSSITRNPSQFILDSGSSSHMVSDSQLFHTLELKEVGTVQTSSIDNSLEIKGIGSVRLKNQFGEIFLNHVLYIPNLVVNLLSVWCLVLEDYQINFFKNSFEIKKNNQIKMNGSYVGNLPSLEFENFKHSSHLSNAEYLHKALGHSPKSREVLLAQSMLLQVVLLKKFTSILSDPYGHPLEKVISIS</sequence>
<protein>
    <recommendedName>
        <fullName evidence="1">Retrovirus-related Pol polyprotein from transposon TNT 1-94-like beta-barrel domain-containing protein</fullName>
    </recommendedName>
</protein>
<accession>A0A0L6UEB9</accession>
<dbReference type="VEuPathDB" id="FungiDB:VP01_68g7"/>
<name>A0A0L6UEB9_9BASI</name>
<evidence type="ECO:0000313" key="3">
    <source>
        <dbReference type="Proteomes" id="UP000037035"/>
    </source>
</evidence>
<feature type="domain" description="Retrovirus-related Pol polyprotein from transposon TNT 1-94-like beta-barrel" evidence="1">
    <location>
        <begin position="104"/>
        <end position="181"/>
    </location>
</feature>
<dbReference type="OrthoDB" id="3881873at2759"/>
<evidence type="ECO:0000313" key="2">
    <source>
        <dbReference type="EMBL" id="KNZ46846.1"/>
    </source>
</evidence>
<comment type="caution">
    <text evidence="2">The sequence shown here is derived from an EMBL/GenBank/DDBJ whole genome shotgun (WGS) entry which is preliminary data.</text>
</comment>
<reference evidence="2 3" key="1">
    <citation type="submission" date="2015-08" db="EMBL/GenBank/DDBJ databases">
        <title>Next Generation Sequencing and Analysis of the Genome of Puccinia sorghi L Schw, the Causal Agent of Maize Common Rust.</title>
        <authorList>
            <person name="Rochi L."/>
            <person name="Burguener G."/>
            <person name="Darino M."/>
            <person name="Turjanski A."/>
            <person name="Kreff E."/>
            <person name="Dieguez M.J."/>
            <person name="Sacco F."/>
        </authorList>
    </citation>
    <scope>NUCLEOTIDE SEQUENCE [LARGE SCALE GENOMIC DNA]</scope>
    <source>
        <strain evidence="2 3">RO10H11247</strain>
    </source>
</reference>
<keyword evidence="3" id="KW-1185">Reference proteome</keyword>
<dbReference type="EMBL" id="LAVV01012272">
    <property type="protein sequence ID" value="KNZ46846.1"/>
    <property type="molecule type" value="Genomic_DNA"/>
</dbReference>